<dbReference type="RefSeq" id="WP_123888672.1">
    <property type="nucleotide sequence ID" value="NZ_RKKU01000004.1"/>
</dbReference>
<dbReference type="Proteomes" id="UP000275199">
    <property type="component" value="Unassembled WGS sequence"/>
</dbReference>
<proteinExistence type="inferred from homology"/>
<reference evidence="5 6" key="1">
    <citation type="submission" date="2018-11" db="EMBL/GenBank/DDBJ databases">
        <authorList>
            <person name="Jang G.I."/>
            <person name="Hwang C.Y."/>
        </authorList>
    </citation>
    <scope>NUCLEOTIDE SEQUENCE [LARGE SCALE GENOMIC DNA]</scope>
    <source>
        <strain evidence="5 6">SSM26</strain>
    </source>
</reference>
<dbReference type="Gene3D" id="2.40.160.10">
    <property type="entry name" value="Porin"/>
    <property type="match status" value="1"/>
</dbReference>
<dbReference type="InterPro" id="IPR005318">
    <property type="entry name" value="OM_porin_bac"/>
</dbReference>
<feature type="signal peptide" evidence="4">
    <location>
        <begin position="1"/>
        <end position="25"/>
    </location>
</feature>
<dbReference type="PANTHER" id="PTHR34596:SF2">
    <property type="entry name" value="CHITOPORIN"/>
    <property type="match status" value="1"/>
</dbReference>
<evidence type="ECO:0000256" key="4">
    <source>
        <dbReference type="SAM" id="SignalP"/>
    </source>
</evidence>
<sequence>MNTMKLLQATLLTALPGLLILPAHADFLQDAESRIELRNFYFNRDFRQSGAAQSKADEWAQGVRAYWQSGYTAGRVGVGLDAIGLLGIKLDSSPDRTGTGLLKRDRSDGRAMSEYGELGLTAKLRLDEHVLRLGTLIPTLPVAMHNDSRLLPQTFRGGWLQAQGNDALSFDLGRFDAINLRDSSDYQSMQPVQGGARNVIVTGKQQSNAFDFAGATYAFSPDTRASYHYGELDSIYRQHYLTLNHSRALGGGSLNANLRYADSSDAGRSNVDNRMTSLALSWQSGMHRLASSYQQMDGNTGFAYLQGTDPFLVHLVQINDFANRGEHSWQVRHDYSFADLGLPGLKLMNRYTHGDNINIVSGSDNASEWERNTDLAYTIQSGPLENLSLHWRNATYRSSFASDMDENRFIIGYTFSL</sequence>
<keyword evidence="3 4" id="KW-0732">Signal</keyword>
<evidence type="ECO:0000313" key="6">
    <source>
        <dbReference type="Proteomes" id="UP000275199"/>
    </source>
</evidence>
<name>A0ABX9XNQ8_9PSED</name>
<evidence type="ECO:0000256" key="3">
    <source>
        <dbReference type="ARBA" id="ARBA00022729"/>
    </source>
</evidence>
<dbReference type="InterPro" id="IPR023614">
    <property type="entry name" value="Porin_dom_sf"/>
</dbReference>
<dbReference type="Pfam" id="PF03573">
    <property type="entry name" value="OprD"/>
    <property type="match status" value="1"/>
</dbReference>
<evidence type="ECO:0000256" key="2">
    <source>
        <dbReference type="ARBA" id="ARBA00022448"/>
    </source>
</evidence>
<keyword evidence="2" id="KW-0813">Transport</keyword>
<keyword evidence="6" id="KW-1185">Reference proteome</keyword>
<gene>
    <name evidence="5" type="ORF">EF096_05790</name>
</gene>
<comment type="caution">
    <text evidence="5">The sequence shown here is derived from an EMBL/GenBank/DDBJ whole genome shotgun (WGS) entry which is preliminary data.</text>
</comment>
<accession>A0ABX9XNQ8</accession>
<dbReference type="PANTHER" id="PTHR34596">
    <property type="entry name" value="CHITOPORIN"/>
    <property type="match status" value="1"/>
</dbReference>
<dbReference type="EMBL" id="RKKU01000004">
    <property type="protein sequence ID" value="ROZ86715.1"/>
    <property type="molecule type" value="Genomic_DNA"/>
</dbReference>
<evidence type="ECO:0000256" key="1">
    <source>
        <dbReference type="ARBA" id="ARBA00009075"/>
    </source>
</evidence>
<evidence type="ECO:0000313" key="5">
    <source>
        <dbReference type="EMBL" id="ROZ86715.1"/>
    </source>
</evidence>
<organism evidence="5 6">
    <name type="scientific">Pseudomonas neustonica</name>
    <dbReference type="NCBI Taxonomy" id="2487346"/>
    <lineage>
        <taxon>Bacteria</taxon>
        <taxon>Pseudomonadati</taxon>
        <taxon>Pseudomonadota</taxon>
        <taxon>Gammaproteobacteria</taxon>
        <taxon>Pseudomonadales</taxon>
        <taxon>Pseudomonadaceae</taxon>
        <taxon>Pseudomonas</taxon>
    </lineage>
</organism>
<feature type="chain" id="PRO_5046524159" evidence="4">
    <location>
        <begin position="26"/>
        <end position="417"/>
    </location>
</feature>
<protein>
    <submittedName>
        <fullName evidence="5">OprD family porin</fullName>
    </submittedName>
</protein>
<comment type="similarity">
    <text evidence="1">Belongs to the outer membrane porin (Opr) (TC 1.B.25) family.</text>
</comment>